<keyword evidence="3" id="KW-1185">Reference proteome</keyword>
<feature type="compositionally biased region" description="Basic and acidic residues" evidence="1">
    <location>
        <begin position="244"/>
        <end position="256"/>
    </location>
</feature>
<feature type="compositionally biased region" description="Basic and acidic residues" evidence="1">
    <location>
        <begin position="165"/>
        <end position="174"/>
    </location>
</feature>
<proteinExistence type="predicted"/>
<name>A0AAN6XE11_9PEZI</name>
<reference evidence="2" key="1">
    <citation type="journal article" date="2023" name="Mol. Phylogenet. Evol.">
        <title>Genome-scale phylogeny and comparative genomics of the fungal order Sordariales.</title>
        <authorList>
            <person name="Hensen N."/>
            <person name="Bonometti L."/>
            <person name="Westerberg I."/>
            <person name="Brannstrom I.O."/>
            <person name="Guillou S."/>
            <person name="Cros-Aarteil S."/>
            <person name="Calhoun S."/>
            <person name="Haridas S."/>
            <person name="Kuo A."/>
            <person name="Mondo S."/>
            <person name="Pangilinan J."/>
            <person name="Riley R."/>
            <person name="LaButti K."/>
            <person name="Andreopoulos B."/>
            <person name="Lipzen A."/>
            <person name="Chen C."/>
            <person name="Yan M."/>
            <person name="Daum C."/>
            <person name="Ng V."/>
            <person name="Clum A."/>
            <person name="Steindorff A."/>
            <person name="Ohm R.A."/>
            <person name="Martin F."/>
            <person name="Silar P."/>
            <person name="Natvig D.O."/>
            <person name="Lalanne C."/>
            <person name="Gautier V."/>
            <person name="Ament-Velasquez S.L."/>
            <person name="Kruys A."/>
            <person name="Hutchinson M.I."/>
            <person name="Powell A.J."/>
            <person name="Barry K."/>
            <person name="Miller A.N."/>
            <person name="Grigoriev I.V."/>
            <person name="Debuchy R."/>
            <person name="Gladieux P."/>
            <person name="Hiltunen Thoren M."/>
            <person name="Johannesson H."/>
        </authorList>
    </citation>
    <scope>NUCLEOTIDE SEQUENCE</scope>
    <source>
        <strain evidence="2">CBS 315.58</strain>
    </source>
</reference>
<feature type="compositionally biased region" description="Low complexity" evidence="1">
    <location>
        <begin position="101"/>
        <end position="112"/>
    </location>
</feature>
<feature type="compositionally biased region" description="Polar residues" evidence="1">
    <location>
        <begin position="27"/>
        <end position="42"/>
    </location>
</feature>
<feature type="region of interest" description="Disordered" evidence="1">
    <location>
        <begin position="19"/>
        <end position="203"/>
    </location>
</feature>
<feature type="compositionally biased region" description="Low complexity" evidence="1">
    <location>
        <begin position="78"/>
        <end position="87"/>
    </location>
</feature>
<protein>
    <submittedName>
        <fullName evidence="2">Uncharacterized protein</fullName>
    </submittedName>
</protein>
<sequence>MMIAAGELDRLSFLADDMAKSKKKNEQATATHSEQSPGNETLSPRSVTSPVSSVPPNTPNTATGGVTPASPMFGNDVGLSRSVLSLSGGQGDFVPFPPANTPTFTSSGTSSPIAGTVTPSRSGAGLLGTSPGKQRAAGPSKLSEVYNFEEAARRLSRSDSLTPRPQEKEEEPIYHLESFPEFPDRGDTSSVYTSGESTPRHRPGAHYFVATDLATGGVSGLKPKGHTDCEQLEGRRLEGGVGKEQGEETHAVDCKPDTWAPENGEPGDGEPFCPRDSRGSRLSFATAAERRKSWLDIARRATKGRWDHELEERKALTSVEGEATGNEQVVTKRKHTIADIVELLKMGKATQKDSE</sequence>
<dbReference type="Proteomes" id="UP001303160">
    <property type="component" value="Unassembled WGS sequence"/>
</dbReference>
<reference evidence="2" key="2">
    <citation type="submission" date="2023-05" db="EMBL/GenBank/DDBJ databases">
        <authorList>
            <consortium name="Lawrence Berkeley National Laboratory"/>
            <person name="Steindorff A."/>
            <person name="Hensen N."/>
            <person name="Bonometti L."/>
            <person name="Westerberg I."/>
            <person name="Brannstrom I.O."/>
            <person name="Guillou S."/>
            <person name="Cros-Aarteil S."/>
            <person name="Calhoun S."/>
            <person name="Haridas S."/>
            <person name="Kuo A."/>
            <person name="Mondo S."/>
            <person name="Pangilinan J."/>
            <person name="Riley R."/>
            <person name="Labutti K."/>
            <person name="Andreopoulos B."/>
            <person name="Lipzen A."/>
            <person name="Chen C."/>
            <person name="Yanf M."/>
            <person name="Daum C."/>
            <person name="Ng V."/>
            <person name="Clum A."/>
            <person name="Ohm R."/>
            <person name="Martin F."/>
            <person name="Silar P."/>
            <person name="Natvig D."/>
            <person name="Lalanne C."/>
            <person name="Gautier V."/>
            <person name="Ament-Velasquez S.L."/>
            <person name="Kruys A."/>
            <person name="Hutchinson M.I."/>
            <person name="Powell A.J."/>
            <person name="Barry K."/>
            <person name="Miller A.N."/>
            <person name="Grigoriev I.V."/>
            <person name="Debuchy R."/>
            <person name="Gladieux P."/>
            <person name="Thoren M.H."/>
            <person name="Johannesson H."/>
        </authorList>
    </citation>
    <scope>NUCLEOTIDE SEQUENCE</scope>
    <source>
        <strain evidence="2">CBS 315.58</strain>
    </source>
</reference>
<dbReference type="AlphaFoldDB" id="A0AAN6XE11"/>
<feature type="compositionally biased region" description="Low complexity" evidence="1">
    <location>
        <begin position="43"/>
        <end position="61"/>
    </location>
</feature>
<accession>A0AAN6XE11</accession>
<gene>
    <name evidence="2" type="ORF">QBC40DRAFT_330346</name>
</gene>
<organism evidence="2 3">
    <name type="scientific">Triangularia verruculosa</name>
    <dbReference type="NCBI Taxonomy" id="2587418"/>
    <lineage>
        <taxon>Eukaryota</taxon>
        <taxon>Fungi</taxon>
        <taxon>Dikarya</taxon>
        <taxon>Ascomycota</taxon>
        <taxon>Pezizomycotina</taxon>
        <taxon>Sordariomycetes</taxon>
        <taxon>Sordariomycetidae</taxon>
        <taxon>Sordariales</taxon>
        <taxon>Podosporaceae</taxon>
        <taxon>Triangularia</taxon>
    </lineage>
</organism>
<feature type="compositionally biased region" description="Polar residues" evidence="1">
    <location>
        <begin position="188"/>
        <end position="197"/>
    </location>
</feature>
<evidence type="ECO:0000313" key="3">
    <source>
        <dbReference type="Proteomes" id="UP001303160"/>
    </source>
</evidence>
<comment type="caution">
    <text evidence="2">The sequence shown here is derived from an EMBL/GenBank/DDBJ whole genome shotgun (WGS) entry which is preliminary data.</text>
</comment>
<dbReference type="EMBL" id="MU863940">
    <property type="protein sequence ID" value="KAK4198829.1"/>
    <property type="molecule type" value="Genomic_DNA"/>
</dbReference>
<feature type="region of interest" description="Disordered" evidence="1">
    <location>
        <begin position="242"/>
        <end position="278"/>
    </location>
</feature>
<evidence type="ECO:0000313" key="2">
    <source>
        <dbReference type="EMBL" id="KAK4198829.1"/>
    </source>
</evidence>
<evidence type="ECO:0000256" key="1">
    <source>
        <dbReference type="SAM" id="MobiDB-lite"/>
    </source>
</evidence>